<keyword evidence="6" id="KW-0418">Kinase</keyword>
<dbReference type="Gene3D" id="1.10.287.560">
    <property type="entry name" value="Histidine kinase CheA-like, homodimeric domain"/>
    <property type="match status" value="1"/>
</dbReference>
<dbReference type="InterPro" id="IPR036890">
    <property type="entry name" value="HATPase_C_sf"/>
</dbReference>
<dbReference type="InterPro" id="IPR003594">
    <property type="entry name" value="HATPase_dom"/>
</dbReference>
<evidence type="ECO:0000256" key="1">
    <source>
        <dbReference type="ARBA" id="ARBA00000085"/>
    </source>
</evidence>
<evidence type="ECO:0000256" key="5">
    <source>
        <dbReference type="ARBA" id="ARBA00022679"/>
    </source>
</evidence>
<dbReference type="GO" id="GO:0000155">
    <property type="term" value="F:phosphorelay sensor kinase activity"/>
    <property type="evidence" value="ECO:0007669"/>
    <property type="project" value="InterPro"/>
</dbReference>
<dbReference type="GO" id="GO:0005737">
    <property type="term" value="C:cytoplasm"/>
    <property type="evidence" value="ECO:0007669"/>
    <property type="project" value="InterPro"/>
</dbReference>
<gene>
    <name evidence="10" type="ORF">GM668_29925</name>
</gene>
<dbReference type="SMART" id="SM00387">
    <property type="entry name" value="HATPase_c"/>
    <property type="match status" value="1"/>
</dbReference>
<dbReference type="PROSITE" id="PS50109">
    <property type="entry name" value="HIS_KIN"/>
    <property type="match status" value="1"/>
</dbReference>
<evidence type="ECO:0000259" key="9">
    <source>
        <dbReference type="PROSITE" id="PS50851"/>
    </source>
</evidence>
<feature type="domain" description="CheW-like" evidence="9">
    <location>
        <begin position="299"/>
        <end position="430"/>
    </location>
</feature>
<dbReference type="Gene3D" id="2.30.30.40">
    <property type="entry name" value="SH3 Domains"/>
    <property type="match status" value="1"/>
</dbReference>
<keyword evidence="4" id="KW-0597">Phosphoprotein</keyword>
<dbReference type="Pfam" id="PF01584">
    <property type="entry name" value="CheW"/>
    <property type="match status" value="1"/>
</dbReference>
<dbReference type="PRINTS" id="PR00344">
    <property type="entry name" value="BCTRLSENSOR"/>
</dbReference>
<dbReference type="SUPFAM" id="SSF50341">
    <property type="entry name" value="CheW-like"/>
    <property type="match status" value="1"/>
</dbReference>
<dbReference type="Proteomes" id="UP000484015">
    <property type="component" value="Unassembled WGS sequence"/>
</dbReference>
<dbReference type="Gene3D" id="3.30.565.10">
    <property type="entry name" value="Histidine kinase-like ATPase, C-terminal domain"/>
    <property type="match status" value="1"/>
</dbReference>
<sequence>DWLAAHMAARAAGATAAAGGGERRGEDEGRFGRRADDVQIGKVLKVDQAKVERMMDLIGEMVVAKNSLPYLANRAENQFGVRELARDIKAQYAVINRIAEEMQDAIMQVRMMPVSVVLQRFPRLVRDISRRLGKEVELVLEGEDTEADKNIVEVLADPLMHMVRNSLDHGFEMPEQRLASGKPRCGRLLIRAVQESDRVRIEVCDDGRGIDPEQIRRKAVAKGIIDEAQAERLTDAQAQELVFAPGFSTADAITDLSGRGVGMDVVRTALSNAGGTLELHSVPGAGTTLRLSLPLSVAVTNVMVVESDGQIFGVPMDLVVESVRLPMAAIRSIKQSMTTVLRGAIVPLVALNSLLALPAEPQPNADDELAALVVRAGGERVGLLVDQFRGVIDVLLKPLPGELGRMACYAGSALLGDGSVLMVLNPKELL</sequence>
<dbReference type="Pfam" id="PF02518">
    <property type="entry name" value="HATPase_c"/>
    <property type="match status" value="1"/>
</dbReference>
<dbReference type="InterPro" id="IPR002545">
    <property type="entry name" value="CheW-lke_dom"/>
</dbReference>
<evidence type="ECO:0000256" key="7">
    <source>
        <dbReference type="ARBA" id="ARBA00035100"/>
    </source>
</evidence>
<dbReference type="SMART" id="SM01231">
    <property type="entry name" value="H-kinase_dim"/>
    <property type="match status" value="1"/>
</dbReference>
<evidence type="ECO:0000256" key="3">
    <source>
        <dbReference type="ARBA" id="ARBA00021495"/>
    </source>
</evidence>
<dbReference type="PANTHER" id="PTHR43395">
    <property type="entry name" value="SENSOR HISTIDINE KINASE CHEA"/>
    <property type="match status" value="1"/>
</dbReference>
<dbReference type="RefSeq" id="WP_170305919.1">
    <property type="nucleotide sequence ID" value="NZ_WNLA01000050.1"/>
</dbReference>
<dbReference type="PANTHER" id="PTHR43395:SF1">
    <property type="entry name" value="CHEMOTAXIS PROTEIN CHEA"/>
    <property type="match status" value="1"/>
</dbReference>
<comment type="function">
    <text evidence="7">Involved in the transmission of sensory signals from the chemoreceptors to the flagellar motors. CheA is autophosphorylated; it can transfer its phosphate group to either CheB or CheY.</text>
</comment>
<feature type="domain" description="Histidine kinase" evidence="8">
    <location>
        <begin position="95"/>
        <end position="297"/>
    </location>
</feature>
<dbReference type="SMART" id="SM00260">
    <property type="entry name" value="CheW"/>
    <property type="match status" value="1"/>
</dbReference>
<dbReference type="EC" id="2.7.13.3" evidence="2"/>
<dbReference type="InterPro" id="IPR004358">
    <property type="entry name" value="Sig_transdc_His_kin-like_C"/>
</dbReference>
<dbReference type="PROSITE" id="PS50851">
    <property type="entry name" value="CHEW"/>
    <property type="match status" value="1"/>
</dbReference>
<evidence type="ECO:0000256" key="6">
    <source>
        <dbReference type="ARBA" id="ARBA00022777"/>
    </source>
</evidence>
<evidence type="ECO:0000313" key="11">
    <source>
        <dbReference type="Proteomes" id="UP000484015"/>
    </source>
</evidence>
<evidence type="ECO:0000256" key="4">
    <source>
        <dbReference type="ARBA" id="ARBA00022553"/>
    </source>
</evidence>
<dbReference type="InterPro" id="IPR005467">
    <property type="entry name" value="His_kinase_dom"/>
</dbReference>
<dbReference type="InterPro" id="IPR036061">
    <property type="entry name" value="CheW-like_dom_sf"/>
</dbReference>
<organism evidence="10 11">
    <name type="scientific">Pseudoduganella ginsengisoli</name>
    <dbReference type="NCBI Taxonomy" id="1462440"/>
    <lineage>
        <taxon>Bacteria</taxon>
        <taxon>Pseudomonadati</taxon>
        <taxon>Pseudomonadota</taxon>
        <taxon>Betaproteobacteria</taxon>
        <taxon>Burkholderiales</taxon>
        <taxon>Oxalobacteraceae</taxon>
        <taxon>Telluria group</taxon>
        <taxon>Pseudoduganella</taxon>
    </lineage>
</organism>
<comment type="catalytic activity">
    <reaction evidence="1">
        <text>ATP + protein L-histidine = ADP + protein N-phospho-L-histidine.</text>
        <dbReference type="EC" id="2.7.13.3"/>
    </reaction>
</comment>
<keyword evidence="5" id="KW-0808">Transferase</keyword>
<proteinExistence type="predicted"/>
<evidence type="ECO:0000259" key="8">
    <source>
        <dbReference type="PROSITE" id="PS50109"/>
    </source>
</evidence>
<dbReference type="Pfam" id="PF02895">
    <property type="entry name" value="H-kinase_dim"/>
    <property type="match status" value="1"/>
</dbReference>
<dbReference type="AlphaFoldDB" id="A0A6L6QA09"/>
<feature type="non-terminal residue" evidence="10">
    <location>
        <position position="1"/>
    </location>
</feature>
<dbReference type="GO" id="GO:0006935">
    <property type="term" value="P:chemotaxis"/>
    <property type="evidence" value="ECO:0007669"/>
    <property type="project" value="InterPro"/>
</dbReference>
<dbReference type="InterPro" id="IPR004105">
    <property type="entry name" value="CheA-like_dim"/>
</dbReference>
<comment type="caution">
    <text evidence="10">The sequence shown here is derived from an EMBL/GenBank/DDBJ whole genome shotgun (WGS) entry which is preliminary data.</text>
</comment>
<protein>
    <recommendedName>
        <fullName evidence="3">Chemotaxis protein CheA</fullName>
        <ecNumber evidence="2">2.7.13.3</ecNumber>
    </recommendedName>
</protein>
<accession>A0A6L6QA09</accession>
<dbReference type="SUPFAM" id="SSF55874">
    <property type="entry name" value="ATPase domain of HSP90 chaperone/DNA topoisomerase II/histidine kinase"/>
    <property type="match status" value="1"/>
</dbReference>
<dbReference type="InterPro" id="IPR037006">
    <property type="entry name" value="CheA-like_homodim_sf"/>
</dbReference>
<dbReference type="FunFam" id="3.30.565.10:FF:000016">
    <property type="entry name" value="Chemotaxis protein CheA, putative"/>
    <property type="match status" value="1"/>
</dbReference>
<reference evidence="10 11" key="1">
    <citation type="submission" date="2019-11" db="EMBL/GenBank/DDBJ databases">
        <title>Type strains purchased from KCTC, JCM and DSMZ.</title>
        <authorList>
            <person name="Lu H."/>
        </authorList>
    </citation>
    <scope>NUCLEOTIDE SEQUENCE [LARGE SCALE GENOMIC DNA]</scope>
    <source>
        <strain evidence="10 11">KCTC 42409</strain>
    </source>
</reference>
<keyword evidence="11" id="KW-1185">Reference proteome</keyword>
<dbReference type="InterPro" id="IPR036097">
    <property type="entry name" value="HisK_dim/P_sf"/>
</dbReference>
<dbReference type="EMBL" id="WNLA01000050">
    <property type="protein sequence ID" value="MTW06299.1"/>
    <property type="molecule type" value="Genomic_DNA"/>
</dbReference>
<dbReference type="SUPFAM" id="SSF47384">
    <property type="entry name" value="Homodimeric domain of signal transducing histidine kinase"/>
    <property type="match status" value="1"/>
</dbReference>
<name>A0A6L6QA09_9BURK</name>
<evidence type="ECO:0000256" key="2">
    <source>
        <dbReference type="ARBA" id="ARBA00012438"/>
    </source>
</evidence>
<dbReference type="InterPro" id="IPR051315">
    <property type="entry name" value="Bact_Chemotaxis_CheA"/>
</dbReference>
<dbReference type="CDD" id="cd16916">
    <property type="entry name" value="HATPase_CheA-like"/>
    <property type="match status" value="1"/>
</dbReference>
<evidence type="ECO:0000313" key="10">
    <source>
        <dbReference type="EMBL" id="MTW06299.1"/>
    </source>
</evidence>